<dbReference type="InParanoid" id="A0A5J5ENJ0"/>
<dbReference type="OrthoDB" id="2992173at2759"/>
<feature type="region of interest" description="Disordered" evidence="1">
    <location>
        <begin position="98"/>
        <end position="125"/>
    </location>
</feature>
<sequence>MAEAGNATIAIQIDAFIFNEAVCSGPTYRIAPITQPNYSFLSLDKGKTHSDVLEPVDLQYALPSGTNSRLTDLGTGLTRKHRLGVYVHWVLPTVYRTGETSEEESRKRRTGLTARDPDEVTGPEYKPVPNRWLVVRRIKTGTMQPADADVPEIEGWIVESDRLRDVSELTDDIDTQVDVSPYVSPEVAGQPARHGRDFIGYKAKALGWTEDDAAKRVDLTVLSSSNQLFADYQPHNGNVFSICDNFAFKRSSGGETEYLSQAEASYFVFGWHSDEIKDPLYYSSPGRATLPGLLDRLRKNHIHLSNEISQSLFSSTAGNGLDSAAEGSDANWTLLWGAIHAVPWSHEKPADIPAEKAAELFSDRENLPIAVGTGPLDALFTYLQSQEADEESVEDLILRIQTLLLNQDDGVDEQAQAEDLLRNTDYDRFEGGVNWHLAGDTADDDDDGDDTEPPLLPPEENLRILRQANAEQAKLDVLERTLPKKQWELFSVWWKFLRDRAAQRNKETIKAEVRQLRERLEKLFAPTGDQSVGGALPANILDLIMKVKMPCEPGAAGRFFQQRDPTLLIAGMESGWPAQHLEESKATMGAQLSAPHFFAPAPGGRAGEGDANALVDEIIAVLPATIRAEATKLANAFLAVGGGNNPDDQAIWKAQPWCPLFLEWKMEYYHIPFEHFALDKHDVNSSGSAEHIKWGIKDSVDLSSIASIKENVRIIEGRVLLLPQPAFSLGAKVNQLFTNLPPSILDPIISEEERDTLVQALSSKFPYMSCPLSGFTDHLLTLAQGTHFMPNQRTPGSDKLAPTQAAITLTEGEIDIGEEELRLVGEETGATPYADEVPALGENHAAFKPATHGQFRFTKINIVDKFGQAISVIDQSPAQHPPPIYPCVSEIYTCQTLADGRTPNTVFRENNTEGKCEFIQLPPHFNQPARLNAEFLVPGGDGGGEGETGSKSTETWRPADDWENPIFGWLLVNYADYGLQVFLPDGRFYREIRLGGASGATASEPWLPFGPPETPPAVDPYLDVFIAQMQNNKPYLEAVYTMIRKAFDHMEASPDSYAEFLSALIGQPVALTHVGWSLEMSHYENTDQTLPIAGATPPTPEPAISTYSVPLKIGDKTRVYDGLVGYYYPDEPEKIYTYFPGDGADSPTVEIGVDPASYPQLAPFHIDPQGTPGNQFVLQRDAHLNHFIALLDPFVPLHGYTGLQPISELKLPPWTVETALKKMTAFFHLGPVVATKDVPGYNPTYKLTADYDLATDEGAVYPGPGLAIPAALAAQEWVWLQPYRDSAEQRAYMALNMQKMEDKPRWEPAPYTAVEGYLQLKRAVGMEEVDPEGRVRAGIAV</sequence>
<feature type="compositionally biased region" description="Acidic residues" evidence="1">
    <location>
        <begin position="441"/>
        <end position="452"/>
    </location>
</feature>
<dbReference type="EMBL" id="VXIS01000194">
    <property type="protein sequence ID" value="KAA8897746.1"/>
    <property type="molecule type" value="Genomic_DNA"/>
</dbReference>
<reference evidence="2 3" key="1">
    <citation type="submission" date="2019-09" db="EMBL/GenBank/DDBJ databases">
        <title>Draft genome of the ectomycorrhizal ascomycete Sphaerosporella brunnea.</title>
        <authorList>
            <consortium name="DOE Joint Genome Institute"/>
            <person name="Benucci G.M."/>
            <person name="Marozzi G."/>
            <person name="Antonielli L."/>
            <person name="Sanchez S."/>
            <person name="Marco P."/>
            <person name="Wang X."/>
            <person name="Falini L.B."/>
            <person name="Barry K."/>
            <person name="Haridas S."/>
            <person name="Lipzen A."/>
            <person name="Labutti K."/>
            <person name="Grigoriev I.V."/>
            <person name="Murat C."/>
            <person name="Martin F."/>
            <person name="Albertini E."/>
            <person name="Donnini D."/>
            <person name="Bonito G."/>
        </authorList>
    </citation>
    <scope>NUCLEOTIDE SEQUENCE [LARGE SCALE GENOMIC DNA]</scope>
    <source>
        <strain evidence="2 3">Sb_GMNB300</strain>
    </source>
</reference>
<gene>
    <name evidence="2" type="ORF">FN846DRAFT_229229</name>
</gene>
<evidence type="ECO:0000313" key="2">
    <source>
        <dbReference type="EMBL" id="KAA8897746.1"/>
    </source>
</evidence>
<evidence type="ECO:0000256" key="1">
    <source>
        <dbReference type="SAM" id="MobiDB-lite"/>
    </source>
</evidence>
<proteinExistence type="predicted"/>
<organism evidence="2 3">
    <name type="scientific">Sphaerosporella brunnea</name>
    <dbReference type="NCBI Taxonomy" id="1250544"/>
    <lineage>
        <taxon>Eukaryota</taxon>
        <taxon>Fungi</taxon>
        <taxon>Dikarya</taxon>
        <taxon>Ascomycota</taxon>
        <taxon>Pezizomycotina</taxon>
        <taxon>Pezizomycetes</taxon>
        <taxon>Pezizales</taxon>
        <taxon>Pyronemataceae</taxon>
        <taxon>Sphaerosporella</taxon>
    </lineage>
</organism>
<comment type="caution">
    <text evidence="2">The sequence shown here is derived from an EMBL/GenBank/DDBJ whole genome shotgun (WGS) entry which is preliminary data.</text>
</comment>
<evidence type="ECO:0000313" key="3">
    <source>
        <dbReference type="Proteomes" id="UP000326924"/>
    </source>
</evidence>
<feature type="region of interest" description="Disordered" evidence="1">
    <location>
        <begin position="437"/>
        <end position="457"/>
    </location>
</feature>
<name>A0A5J5ENJ0_9PEZI</name>
<accession>A0A5J5ENJ0</accession>
<dbReference type="Proteomes" id="UP000326924">
    <property type="component" value="Unassembled WGS sequence"/>
</dbReference>
<protein>
    <submittedName>
        <fullName evidence="2">Uncharacterized protein</fullName>
    </submittedName>
</protein>
<keyword evidence="3" id="KW-1185">Reference proteome</keyword>